<dbReference type="Proteomes" id="UP000095287">
    <property type="component" value="Unplaced"/>
</dbReference>
<name>A0A1I7Z0W5_9BILA</name>
<accession>A0A1I7Z0W5</accession>
<keyword evidence="1" id="KW-1185">Reference proteome</keyword>
<dbReference type="WBParaSite" id="L893_g21798.t1">
    <property type="protein sequence ID" value="L893_g21798.t1"/>
    <property type="gene ID" value="L893_g21798"/>
</dbReference>
<dbReference type="AlphaFoldDB" id="A0A1I7Z0W5"/>
<proteinExistence type="predicted"/>
<reference evidence="2" key="1">
    <citation type="submission" date="2016-11" db="UniProtKB">
        <authorList>
            <consortium name="WormBaseParasite"/>
        </authorList>
    </citation>
    <scope>IDENTIFICATION</scope>
</reference>
<evidence type="ECO:0000313" key="1">
    <source>
        <dbReference type="Proteomes" id="UP000095287"/>
    </source>
</evidence>
<evidence type="ECO:0000313" key="2">
    <source>
        <dbReference type="WBParaSite" id="L893_g21798.t1"/>
    </source>
</evidence>
<sequence>MRHSSNGGSLLNKTPLMVFVNTTTTSRLFAGRPTGR</sequence>
<organism evidence="1 2">
    <name type="scientific">Steinernema glaseri</name>
    <dbReference type="NCBI Taxonomy" id="37863"/>
    <lineage>
        <taxon>Eukaryota</taxon>
        <taxon>Metazoa</taxon>
        <taxon>Ecdysozoa</taxon>
        <taxon>Nematoda</taxon>
        <taxon>Chromadorea</taxon>
        <taxon>Rhabditida</taxon>
        <taxon>Tylenchina</taxon>
        <taxon>Panagrolaimomorpha</taxon>
        <taxon>Strongyloidoidea</taxon>
        <taxon>Steinernematidae</taxon>
        <taxon>Steinernema</taxon>
    </lineage>
</organism>
<protein>
    <submittedName>
        <fullName evidence="2">Uncharacterized protein</fullName>
    </submittedName>
</protein>